<evidence type="ECO:0000256" key="3">
    <source>
        <dbReference type="ARBA" id="ARBA00012438"/>
    </source>
</evidence>
<dbReference type="SMART" id="SM00448">
    <property type="entry name" value="REC"/>
    <property type="match status" value="2"/>
</dbReference>
<dbReference type="InterPro" id="IPR036890">
    <property type="entry name" value="HATPase_C_sf"/>
</dbReference>
<evidence type="ECO:0000256" key="10">
    <source>
        <dbReference type="ARBA" id="ARBA00022989"/>
    </source>
</evidence>
<dbReference type="Pfam" id="PF00072">
    <property type="entry name" value="Response_reg"/>
    <property type="match status" value="2"/>
</dbReference>
<keyword evidence="9" id="KW-0067">ATP-binding</keyword>
<evidence type="ECO:0000313" key="19">
    <source>
        <dbReference type="Proteomes" id="UP000053675"/>
    </source>
</evidence>
<gene>
    <name evidence="18" type="ORF">EL18_03006</name>
</gene>
<dbReference type="CDD" id="cd16922">
    <property type="entry name" value="HATPase_EvgS-ArcB-TorS-like"/>
    <property type="match status" value="1"/>
</dbReference>
<dbReference type="CDD" id="cd17546">
    <property type="entry name" value="REC_hyHK_CKI1_RcsC-like"/>
    <property type="match status" value="2"/>
</dbReference>
<accession>A0A084U716</accession>
<dbReference type="SUPFAM" id="SSF47384">
    <property type="entry name" value="Homodimeric domain of signal transducing histidine kinase"/>
    <property type="match status" value="1"/>
</dbReference>
<evidence type="ECO:0000256" key="9">
    <source>
        <dbReference type="ARBA" id="ARBA00022840"/>
    </source>
</evidence>
<keyword evidence="6 15" id="KW-0812">Transmembrane</keyword>
<dbReference type="InterPro" id="IPR001789">
    <property type="entry name" value="Sig_transdc_resp-reg_receiver"/>
</dbReference>
<comment type="catalytic activity">
    <reaction evidence="1">
        <text>ATP + protein L-histidine = ADP + protein N-phospho-L-histidine.</text>
        <dbReference type="EC" id="2.7.13.3"/>
    </reaction>
</comment>
<protein>
    <recommendedName>
        <fullName evidence="3">histidine kinase</fullName>
        <ecNumber evidence="3">2.7.13.3</ecNumber>
    </recommendedName>
</protein>
<evidence type="ECO:0000256" key="11">
    <source>
        <dbReference type="ARBA" id="ARBA00023012"/>
    </source>
</evidence>
<dbReference type="InterPro" id="IPR003594">
    <property type="entry name" value="HATPase_dom"/>
</dbReference>
<evidence type="ECO:0000256" key="7">
    <source>
        <dbReference type="ARBA" id="ARBA00022741"/>
    </source>
</evidence>
<dbReference type="SUPFAM" id="SSF52172">
    <property type="entry name" value="CheY-like"/>
    <property type="match status" value="2"/>
</dbReference>
<dbReference type="EMBL" id="JMQM01000002">
    <property type="protein sequence ID" value="KFB08752.1"/>
    <property type="molecule type" value="Genomic_DNA"/>
</dbReference>
<evidence type="ECO:0000256" key="5">
    <source>
        <dbReference type="ARBA" id="ARBA00022679"/>
    </source>
</evidence>
<comment type="caution">
    <text evidence="18">The sequence shown here is derived from an EMBL/GenBank/DDBJ whole genome shotgun (WGS) entry which is preliminary data.</text>
</comment>
<dbReference type="FunFam" id="1.10.287.130:FF:000004">
    <property type="entry name" value="Ethylene receptor 1"/>
    <property type="match status" value="1"/>
</dbReference>
<dbReference type="STRING" id="472175.EL18_03006"/>
<keyword evidence="4 13" id="KW-0597">Phosphoprotein</keyword>
<dbReference type="InterPro" id="IPR003661">
    <property type="entry name" value="HisK_dim/P_dom"/>
</dbReference>
<evidence type="ECO:0000256" key="13">
    <source>
        <dbReference type="PROSITE-ProRule" id="PRU00169"/>
    </source>
</evidence>
<keyword evidence="11" id="KW-0902">Two-component regulatory system</keyword>
<dbReference type="FunFam" id="3.30.565.10:FF:000010">
    <property type="entry name" value="Sensor histidine kinase RcsC"/>
    <property type="match status" value="1"/>
</dbReference>
<evidence type="ECO:0000313" key="18">
    <source>
        <dbReference type="EMBL" id="KFB08752.1"/>
    </source>
</evidence>
<organism evidence="18 19">
    <name type="scientific">Nitratireductor basaltis</name>
    <dbReference type="NCBI Taxonomy" id="472175"/>
    <lineage>
        <taxon>Bacteria</taxon>
        <taxon>Pseudomonadati</taxon>
        <taxon>Pseudomonadota</taxon>
        <taxon>Alphaproteobacteria</taxon>
        <taxon>Hyphomicrobiales</taxon>
        <taxon>Phyllobacteriaceae</taxon>
        <taxon>Nitratireductor</taxon>
    </lineage>
</organism>
<dbReference type="InterPro" id="IPR036097">
    <property type="entry name" value="HisK_dim/P_sf"/>
</dbReference>
<keyword evidence="5" id="KW-0808">Transferase</keyword>
<name>A0A084U716_9HYPH</name>
<dbReference type="AlphaFoldDB" id="A0A084U716"/>
<dbReference type="SMART" id="SM00387">
    <property type="entry name" value="HATPase_c"/>
    <property type="match status" value="1"/>
</dbReference>
<feature type="coiled-coil region" evidence="14">
    <location>
        <begin position="283"/>
        <end position="310"/>
    </location>
</feature>
<evidence type="ECO:0000256" key="8">
    <source>
        <dbReference type="ARBA" id="ARBA00022777"/>
    </source>
</evidence>
<dbReference type="Gene3D" id="3.40.50.2300">
    <property type="match status" value="2"/>
</dbReference>
<keyword evidence="14" id="KW-0175">Coiled coil</keyword>
<dbReference type="eggNOG" id="COG5002">
    <property type="taxonomic scope" value="Bacteria"/>
</dbReference>
<evidence type="ECO:0000256" key="12">
    <source>
        <dbReference type="ARBA" id="ARBA00023136"/>
    </source>
</evidence>
<dbReference type="PANTHER" id="PTHR45339">
    <property type="entry name" value="HYBRID SIGNAL TRANSDUCTION HISTIDINE KINASE J"/>
    <property type="match status" value="1"/>
</dbReference>
<dbReference type="PROSITE" id="PS50110">
    <property type="entry name" value="RESPONSE_REGULATORY"/>
    <property type="match status" value="2"/>
</dbReference>
<keyword evidence="8 18" id="KW-0418">Kinase</keyword>
<dbReference type="GO" id="GO:0000155">
    <property type="term" value="F:phosphorelay sensor kinase activity"/>
    <property type="evidence" value="ECO:0007669"/>
    <property type="project" value="InterPro"/>
</dbReference>
<dbReference type="Gene3D" id="3.30.565.10">
    <property type="entry name" value="Histidine kinase-like ATPase, C-terminal domain"/>
    <property type="match status" value="1"/>
</dbReference>
<dbReference type="PRINTS" id="PR00344">
    <property type="entry name" value="BCTRLSENSOR"/>
</dbReference>
<evidence type="ECO:0000256" key="14">
    <source>
        <dbReference type="SAM" id="Coils"/>
    </source>
</evidence>
<dbReference type="SMART" id="SM00388">
    <property type="entry name" value="HisKA"/>
    <property type="match status" value="1"/>
</dbReference>
<dbReference type="SUPFAM" id="SSF55874">
    <property type="entry name" value="ATPase domain of HSP90 chaperone/DNA topoisomerase II/histidine kinase"/>
    <property type="match status" value="1"/>
</dbReference>
<keyword evidence="19" id="KW-1185">Reference proteome</keyword>
<dbReference type="Pfam" id="PF00512">
    <property type="entry name" value="HisKA"/>
    <property type="match status" value="1"/>
</dbReference>
<comment type="subcellular location">
    <subcellularLocation>
        <location evidence="2">Membrane</location>
    </subcellularLocation>
</comment>
<dbReference type="InterPro" id="IPR011006">
    <property type="entry name" value="CheY-like_superfamily"/>
</dbReference>
<reference evidence="18 19" key="1">
    <citation type="submission" date="2014-05" db="EMBL/GenBank/DDBJ databases">
        <title>Draft Genome Sequence of Nitratireductor basaltis Strain UMTGB225, A Marine Bacterium Isolated from Green Barrel Tunicate.</title>
        <authorList>
            <person name="Gan H.Y."/>
        </authorList>
    </citation>
    <scope>NUCLEOTIDE SEQUENCE [LARGE SCALE GENOMIC DNA]</scope>
    <source>
        <strain evidence="18 19">UMTGB225</strain>
    </source>
</reference>
<sequence length="839" mass="90521">MTSVVTRGYMHRRLLAVLIGFVMTVALGASVLLWQAERAKTQARFSGLIGYMTDATSDVIYSALRMQYASLHAASLRNVPVNFTRRSVSSRYGISANLAAVPSPNLALPPMEDARAALQSALEALENGYNAMEMALHGDVTTLESQRLTAEEDGSGKSGANEAGSFLETLTGQSAPSFVREMWEGDGEASLKTELKAIIGLANRLDIFGDYSSSAARRVFTEMQSLANGSIVPHLSSISNELNIQMADTYGTMQLTILIISLAIAVSAVLISARVFLPMIGRVNAAQQALHETNEQLAEEKVRAQSADKAKSEFLANMSHEIRTPMNGVMGMAELLARTDLDQRQSMFVDVIVKSGSALLTIINDILDFSKIDAGQLRLEDAPFRLGEAIEDVATLVSPKVAEKDLELIVRIDPEMPVSFIGDMGRFRQVVTNLVGNAVKFTERGHVLIDVSGEAGEDHASVTVRVEDTGPGIPPDQLKAVFEKFAQVDASSTRRHEGTGLGLAIASRLVELMGGQLQADSTVGEGSVFWFTVDLPLNHEAAPQKPLPIDVSGARVLAIDDNPINRSILMEQLKSWGFDCAAAESGQVALAFLNHARELGGAVDCVILDYQMPGMNGAEVARAIKSDPRNADLPIVLLTSVDQAETMRVLSDCGITAQLNKPARSSALLETLVSAMQKAARSRNSPIEPLEMNVKPLRQPQKRPEAKNAAQLDILVAEDNEVNQLVFSQVLEGLGVSYRIAGNGRTATQMHHSLNPTLVLMDVSMPEMNGFEATAAIRETDKQTGRHTPIIGITAHALNGDREKCINAGMDDYLTKPISPQKLASKISEWLEQKMAASA</sequence>
<feature type="transmembrane region" description="Helical" evidence="15">
    <location>
        <begin position="255"/>
        <end position="277"/>
    </location>
</feature>
<keyword evidence="10 15" id="KW-1133">Transmembrane helix</keyword>
<evidence type="ECO:0000259" key="16">
    <source>
        <dbReference type="PROSITE" id="PS50109"/>
    </source>
</evidence>
<feature type="transmembrane region" description="Helical" evidence="15">
    <location>
        <begin position="14"/>
        <end position="34"/>
    </location>
</feature>
<feature type="modified residue" description="4-aspartylphosphate" evidence="13">
    <location>
        <position position="609"/>
    </location>
</feature>
<keyword evidence="12 15" id="KW-0472">Membrane</keyword>
<feature type="domain" description="Histidine kinase" evidence="16">
    <location>
        <begin position="317"/>
        <end position="537"/>
    </location>
</feature>
<feature type="modified residue" description="4-aspartylphosphate" evidence="13">
    <location>
        <position position="762"/>
    </location>
</feature>
<dbReference type="InterPro" id="IPR005467">
    <property type="entry name" value="His_kinase_dom"/>
</dbReference>
<dbReference type="Pfam" id="PF02518">
    <property type="entry name" value="HATPase_c"/>
    <property type="match status" value="1"/>
</dbReference>
<dbReference type="Proteomes" id="UP000053675">
    <property type="component" value="Unassembled WGS sequence"/>
</dbReference>
<dbReference type="eggNOG" id="COG0642">
    <property type="taxonomic scope" value="Bacteria"/>
</dbReference>
<evidence type="ECO:0000256" key="4">
    <source>
        <dbReference type="ARBA" id="ARBA00022553"/>
    </source>
</evidence>
<dbReference type="RefSeq" id="WP_036485867.1">
    <property type="nucleotide sequence ID" value="NZ_JMQM01000002.1"/>
</dbReference>
<dbReference type="GO" id="GO:0005524">
    <property type="term" value="F:ATP binding"/>
    <property type="evidence" value="ECO:0007669"/>
    <property type="project" value="UniProtKB-KW"/>
</dbReference>
<dbReference type="CDD" id="cd00082">
    <property type="entry name" value="HisKA"/>
    <property type="match status" value="1"/>
</dbReference>
<evidence type="ECO:0000256" key="2">
    <source>
        <dbReference type="ARBA" id="ARBA00004370"/>
    </source>
</evidence>
<dbReference type="PATRIC" id="fig|472175.3.peg.3001"/>
<evidence type="ECO:0000256" key="6">
    <source>
        <dbReference type="ARBA" id="ARBA00022692"/>
    </source>
</evidence>
<dbReference type="PANTHER" id="PTHR45339:SF1">
    <property type="entry name" value="HYBRID SIGNAL TRANSDUCTION HISTIDINE KINASE J"/>
    <property type="match status" value="1"/>
</dbReference>
<dbReference type="GO" id="GO:0016020">
    <property type="term" value="C:membrane"/>
    <property type="evidence" value="ECO:0007669"/>
    <property type="project" value="UniProtKB-SubCell"/>
</dbReference>
<proteinExistence type="predicted"/>
<dbReference type="PROSITE" id="PS50109">
    <property type="entry name" value="HIS_KIN"/>
    <property type="match status" value="1"/>
</dbReference>
<dbReference type="Gene3D" id="1.10.287.130">
    <property type="match status" value="1"/>
</dbReference>
<evidence type="ECO:0000256" key="1">
    <source>
        <dbReference type="ARBA" id="ARBA00000085"/>
    </source>
</evidence>
<dbReference type="InterPro" id="IPR004358">
    <property type="entry name" value="Sig_transdc_His_kin-like_C"/>
</dbReference>
<evidence type="ECO:0000256" key="15">
    <source>
        <dbReference type="SAM" id="Phobius"/>
    </source>
</evidence>
<dbReference type="EC" id="2.7.13.3" evidence="3"/>
<feature type="domain" description="Response regulatory" evidence="17">
    <location>
        <begin position="713"/>
        <end position="831"/>
    </location>
</feature>
<feature type="domain" description="Response regulatory" evidence="17">
    <location>
        <begin position="555"/>
        <end position="676"/>
    </location>
</feature>
<keyword evidence="7" id="KW-0547">Nucleotide-binding</keyword>
<evidence type="ECO:0000259" key="17">
    <source>
        <dbReference type="PROSITE" id="PS50110"/>
    </source>
</evidence>